<dbReference type="SUPFAM" id="SSF46894">
    <property type="entry name" value="C-terminal effector domain of the bipartite response regulators"/>
    <property type="match status" value="1"/>
</dbReference>
<protein>
    <submittedName>
        <fullName evidence="6">PAS domain-containing protein</fullName>
    </submittedName>
</protein>
<comment type="caution">
    <text evidence="6">The sequence shown here is derived from an EMBL/GenBank/DDBJ whole genome shotgun (WGS) entry which is preliminary data.</text>
</comment>
<dbReference type="InterPro" id="IPR016032">
    <property type="entry name" value="Sig_transdc_resp-reg_C-effctor"/>
</dbReference>
<dbReference type="SMART" id="SM00421">
    <property type="entry name" value="HTH_LUXR"/>
    <property type="match status" value="1"/>
</dbReference>
<name>A0ABR7YHS2_9SPHI</name>
<dbReference type="PROSITE" id="PS00622">
    <property type="entry name" value="HTH_LUXR_1"/>
    <property type="match status" value="1"/>
</dbReference>
<dbReference type="CDD" id="cd06170">
    <property type="entry name" value="LuxR_C_like"/>
    <property type="match status" value="1"/>
</dbReference>
<keyword evidence="7" id="KW-1185">Reference proteome</keyword>
<dbReference type="InterPro" id="IPR000700">
    <property type="entry name" value="PAS-assoc_C"/>
</dbReference>
<dbReference type="RefSeq" id="WP_190302874.1">
    <property type="nucleotide sequence ID" value="NZ_JACOIJ010000042.1"/>
</dbReference>
<dbReference type="InterPro" id="IPR000792">
    <property type="entry name" value="Tscrpt_reg_LuxR_C"/>
</dbReference>
<gene>
    <name evidence="6" type="ORF">H8B04_15115</name>
</gene>
<dbReference type="Proteomes" id="UP000651271">
    <property type="component" value="Unassembled WGS sequence"/>
</dbReference>
<dbReference type="InterPro" id="IPR035965">
    <property type="entry name" value="PAS-like_dom_sf"/>
</dbReference>
<dbReference type="Gene3D" id="1.10.10.10">
    <property type="entry name" value="Winged helix-like DNA-binding domain superfamily/Winged helix DNA-binding domain"/>
    <property type="match status" value="1"/>
</dbReference>
<evidence type="ECO:0000256" key="3">
    <source>
        <dbReference type="ARBA" id="ARBA00023163"/>
    </source>
</evidence>
<dbReference type="CDD" id="cd00130">
    <property type="entry name" value="PAS"/>
    <property type="match status" value="1"/>
</dbReference>
<dbReference type="PROSITE" id="PS50043">
    <property type="entry name" value="HTH_LUXR_2"/>
    <property type="match status" value="1"/>
</dbReference>
<feature type="domain" description="HTH luxR-type" evidence="4">
    <location>
        <begin position="192"/>
        <end position="257"/>
    </location>
</feature>
<dbReference type="InterPro" id="IPR001610">
    <property type="entry name" value="PAC"/>
</dbReference>
<dbReference type="Gene3D" id="3.30.450.20">
    <property type="entry name" value="PAS domain"/>
    <property type="match status" value="1"/>
</dbReference>
<evidence type="ECO:0000259" key="5">
    <source>
        <dbReference type="PROSITE" id="PS50113"/>
    </source>
</evidence>
<evidence type="ECO:0000256" key="1">
    <source>
        <dbReference type="ARBA" id="ARBA00023015"/>
    </source>
</evidence>
<organism evidence="6 7">
    <name type="scientific">Sphingobacterium litopenaei</name>
    <dbReference type="NCBI Taxonomy" id="2763500"/>
    <lineage>
        <taxon>Bacteria</taxon>
        <taxon>Pseudomonadati</taxon>
        <taxon>Bacteroidota</taxon>
        <taxon>Sphingobacteriia</taxon>
        <taxon>Sphingobacteriales</taxon>
        <taxon>Sphingobacteriaceae</taxon>
        <taxon>Sphingobacterium</taxon>
    </lineage>
</organism>
<evidence type="ECO:0000256" key="2">
    <source>
        <dbReference type="ARBA" id="ARBA00023125"/>
    </source>
</evidence>
<evidence type="ECO:0000313" key="6">
    <source>
        <dbReference type="EMBL" id="MBD1430870.1"/>
    </source>
</evidence>
<dbReference type="PANTHER" id="PTHR44688:SF16">
    <property type="entry name" value="DNA-BINDING TRANSCRIPTIONAL ACTIVATOR DEVR_DOSR"/>
    <property type="match status" value="1"/>
</dbReference>
<evidence type="ECO:0000259" key="4">
    <source>
        <dbReference type="PROSITE" id="PS50043"/>
    </source>
</evidence>
<dbReference type="PROSITE" id="PS50113">
    <property type="entry name" value="PAC"/>
    <property type="match status" value="1"/>
</dbReference>
<keyword evidence="1" id="KW-0805">Transcription regulation</keyword>
<keyword evidence="3" id="KW-0804">Transcription</keyword>
<dbReference type="InterPro" id="IPR000014">
    <property type="entry name" value="PAS"/>
</dbReference>
<keyword evidence="2" id="KW-0238">DNA-binding</keyword>
<dbReference type="SMART" id="SM00086">
    <property type="entry name" value="PAC"/>
    <property type="match status" value="1"/>
</dbReference>
<dbReference type="PANTHER" id="PTHR44688">
    <property type="entry name" value="DNA-BINDING TRANSCRIPTIONAL ACTIVATOR DEVR_DOSR"/>
    <property type="match status" value="1"/>
</dbReference>
<proteinExistence type="predicted"/>
<dbReference type="Pfam" id="PF08447">
    <property type="entry name" value="PAS_3"/>
    <property type="match status" value="1"/>
</dbReference>
<dbReference type="InterPro" id="IPR036388">
    <property type="entry name" value="WH-like_DNA-bd_sf"/>
</dbReference>
<reference evidence="6 7" key="1">
    <citation type="submission" date="2020-08" db="EMBL/GenBank/DDBJ databases">
        <title>Sphingobacterium sp. DN04309 isolated from aquaculture water.</title>
        <authorList>
            <person name="Zhang M."/>
        </authorList>
    </citation>
    <scope>NUCLEOTIDE SEQUENCE [LARGE SCALE GENOMIC DNA]</scope>
    <source>
        <strain evidence="6 7">DN04309</strain>
    </source>
</reference>
<dbReference type="PRINTS" id="PR00038">
    <property type="entry name" value="HTHLUXR"/>
</dbReference>
<evidence type="ECO:0000313" key="7">
    <source>
        <dbReference type="Proteomes" id="UP000651271"/>
    </source>
</evidence>
<dbReference type="Pfam" id="PF00196">
    <property type="entry name" value="GerE"/>
    <property type="match status" value="1"/>
</dbReference>
<dbReference type="SUPFAM" id="SSF55785">
    <property type="entry name" value="PYP-like sensor domain (PAS domain)"/>
    <property type="match status" value="1"/>
</dbReference>
<accession>A0ABR7YHS2</accession>
<feature type="domain" description="PAC" evidence="5">
    <location>
        <begin position="117"/>
        <end position="170"/>
    </location>
</feature>
<dbReference type="EMBL" id="JACOIJ010000042">
    <property type="protein sequence ID" value="MBD1430870.1"/>
    <property type="molecule type" value="Genomic_DNA"/>
</dbReference>
<dbReference type="InterPro" id="IPR013655">
    <property type="entry name" value="PAS_fold_3"/>
</dbReference>
<sequence>MDSLNYNQAKQTWQEIAKYAPEANLPYTFQLEIYEKLLDRLHPEAYYYYIFNVGNIEIEFVSESLKNVLGWSLSNFNPENIMNNIHPDDKSRFVMYEQEVTNFFSKLKPDKVLKYKVNYDYRLRCADGSYKWILQQVSTIQTNEDGAVVRVLGVHTDITQLKTEEKAINLSFLGLDGEPSYYNVLTPYGQQKTPEASLFTRREKELIQLVLLGRTTLEIASALYISPYTVSVHRKNILRKSNCKSFVELGSKALREGWI</sequence>
<dbReference type="NCBIfam" id="TIGR00229">
    <property type="entry name" value="sensory_box"/>
    <property type="match status" value="1"/>
</dbReference>